<evidence type="ECO:0000256" key="1">
    <source>
        <dbReference type="SAM" id="Coils"/>
    </source>
</evidence>
<evidence type="ECO:0000259" key="2">
    <source>
        <dbReference type="Pfam" id="PF18035"/>
    </source>
</evidence>
<evidence type="ECO:0000313" key="4">
    <source>
        <dbReference type="WBParaSite" id="PEQ_0001401101-mRNA-1"/>
    </source>
</evidence>
<dbReference type="WBParaSite" id="PEQ_0001401101-mRNA-1">
    <property type="protein sequence ID" value="PEQ_0001401101-mRNA-1"/>
    <property type="gene ID" value="PEQ_0001401101"/>
</dbReference>
<keyword evidence="3" id="KW-1185">Reference proteome</keyword>
<protein>
    <submittedName>
        <fullName evidence="4">Bap31/Bap29 cytoplasmic coiled-coil domain-containing protein</fullName>
    </submittedName>
</protein>
<sequence length="133" mass="14477">MVALGAMECLVLDSTSIQLDLIAECFSCVTNVLRVIKRLVSLLSRGAQLEAAAEAALKQAEGASRAAKSLMGGDNEKVKKLEKEVDEMSRGIKVGVVAELKSAQNDRDAMRQQAEGLQREYDRVCQLLSEHEV</sequence>
<reference evidence="4" key="1">
    <citation type="submission" date="2022-11" db="UniProtKB">
        <authorList>
            <consortium name="WormBaseParasite"/>
        </authorList>
    </citation>
    <scope>IDENTIFICATION</scope>
</reference>
<accession>A0A914SJB0</accession>
<proteinExistence type="predicted"/>
<dbReference type="Pfam" id="PF18035">
    <property type="entry name" value="Bap31_Bap29_C"/>
    <property type="match status" value="1"/>
</dbReference>
<evidence type="ECO:0000313" key="3">
    <source>
        <dbReference type="Proteomes" id="UP000887564"/>
    </source>
</evidence>
<name>A0A914SJB0_PAREQ</name>
<feature type="domain" description="Bap31/Bap29 cytoplasmic coiled-coil" evidence="2">
    <location>
        <begin position="98"/>
        <end position="127"/>
    </location>
</feature>
<dbReference type="Gene3D" id="1.20.5.110">
    <property type="match status" value="1"/>
</dbReference>
<feature type="coiled-coil region" evidence="1">
    <location>
        <begin position="100"/>
        <end position="127"/>
    </location>
</feature>
<organism evidence="3 4">
    <name type="scientific">Parascaris equorum</name>
    <name type="common">Equine roundworm</name>
    <dbReference type="NCBI Taxonomy" id="6256"/>
    <lineage>
        <taxon>Eukaryota</taxon>
        <taxon>Metazoa</taxon>
        <taxon>Ecdysozoa</taxon>
        <taxon>Nematoda</taxon>
        <taxon>Chromadorea</taxon>
        <taxon>Rhabditida</taxon>
        <taxon>Spirurina</taxon>
        <taxon>Ascaridomorpha</taxon>
        <taxon>Ascaridoidea</taxon>
        <taxon>Ascarididae</taxon>
        <taxon>Parascaris</taxon>
    </lineage>
</organism>
<keyword evidence="1" id="KW-0175">Coiled coil</keyword>
<dbReference type="InterPro" id="IPR041672">
    <property type="entry name" value="Bap31/Bap29_C"/>
</dbReference>
<dbReference type="Proteomes" id="UP000887564">
    <property type="component" value="Unplaced"/>
</dbReference>
<dbReference type="AlphaFoldDB" id="A0A914SJB0"/>